<protein>
    <submittedName>
        <fullName evidence="1">Uncharacterized protein</fullName>
    </submittedName>
</protein>
<comment type="caution">
    <text evidence="1">The sequence shown here is derived from an EMBL/GenBank/DDBJ whole genome shotgun (WGS) entry which is preliminary data.</text>
</comment>
<accession>I4VS81</accession>
<evidence type="ECO:0000313" key="2">
    <source>
        <dbReference type="Proteomes" id="UP000004210"/>
    </source>
</evidence>
<organism evidence="1 2">
    <name type="scientific">Rhodanobacter fulvus Jip2</name>
    <dbReference type="NCBI Taxonomy" id="1163408"/>
    <lineage>
        <taxon>Bacteria</taxon>
        <taxon>Pseudomonadati</taxon>
        <taxon>Pseudomonadota</taxon>
        <taxon>Gammaproteobacteria</taxon>
        <taxon>Lysobacterales</taxon>
        <taxon>Rhodanobacteraceae</taxon>
        <taxon>Rhodanobacter</taxon>
    </lineage>
</organism>
<dbReference type="AlphaFoldDB" id="I4VS81"/>
<dbReference type="Proteomes" id="UP000004210">
    <property type="component" value="Unassembled WGS sequence"/>
</dbReference>
<evidence type="ECO:0000313" key="1">
    <source>
        <dbReference type="EMBL" id="EIL90072.1"/>
    </source>
</evidence>
<reference evidence="1 2" key="1">
    <citation type="journal article" date="2012" name="J. Bacteriol.">
        <title>Genome sequences for six rhodanobacter strains, isolated from soils and the terrestrial subsurface, with variable denitrification capabilities.</title>
        <authorList>
            <person name="Kostka J.E."/>
            <person name="Green S.J."/>
            <person name="Rishishwar L."/>
            <person name="Prakash O."/>
            <person name="Katz L.S."/>
            <person name="Marino-Ramirez L."/>
            <person name="Jordan I.K."/>
            <person name="Munk C."/>
            <person name="Ivanova N."/>
            <person name="Mikhailova N."/>
            <person name="Watson D.B."/>
            <person name="Brown S.D."/>
            <person name="Palumbo A.V."/>
            <person name="Brooks S.C."/>
        </authorList>
    </citation>
    <scope>NUCLEOTIDE SEQUENCE [LARGE SCALE GENOMIC DNA]</scope>
    <source>
        <strain evidence="2">Jip2T</strain>
    </source>
</reference>
<proteinExistence type="predicted"/>
<gene>
    <name evidence="1" type="ORF">UU9_07646</name>
</gene>
<dbReference type="STRING" id="1163408.UU9_07646"/>
<name>I4VS81_9GAMM</name>
<dbReference type="EMBL" id="AJXU01000029">
    <property type="protein sequence ID" value="EIL90072.1"/>
    <property type="molecule type" value="Genomic_DNA"/>
</dbReference>
<keyword evidence="2" id="KW-1185">Reference proteome</keyword>
<sequence>MRRRERRQRLAVVRIKCEFGRVIQTIEMTGTSEARGFSHPKLRWDRPTIRAIHEMI</sequence>